<evidence type="ECO:0000313" key="5">
    <source>
        <dbReference type="Proteomes" id="UP000192511"/>
    </source>
</evidence>
<dbReference type="Gene3D" id="3.90.550.10">
    <property type="entry name" value="Spore Coat Polysaccharide Biosynthesis Protein SpsA, Chain A"/>
    <property type="match status" value="1"/>
</dbReference>
<dbReference type="InterPro" id="IPR029044">
    <property type="entry name" value="Nucleotide-diphossugar_trans"/>
</dbReference>
<dbReference type="EMBL" id="NBTX02000004">
    <property type="protein sequence ID" value="PNL60986.1"/>
    <property type="molecule type" value="Genomic_DNA"/>
</dbReference>
<reference evidence="4" key="1">
    <citation type="submission" date="2017-12" db="EMBL/GenBank/DDBJ databases">
        <title>FDA dAtabase for Regulatory Grade micrObial Sequences (FDA-ARGOS): Supporting development and validation of Infectious Disease Dx tests.</title>
        <authorList>
            <person name="Kerrigan L."/>
            <person name="Tallon L.J."/>
            <person name="Sadzewicz L."/>
            <person name="Sengamalay N."/>
            <person name="Ott S."/>
            <person name="Godinez A."/>
            <person name="Nagaraj S."/>
            <person name="Vavikolanu K."/>
            <person name="Vyas G."/>
            <person name="Nadendla S."/>
            <person name="Aluvathingal J."/>
            <person name="Sichtig H."/>
        </authorList>
    </citation>
    <scope>NUCLEOTIDE SEQUENCE [LARGE SCALE GENOMIC DNA]</scope>
    <source>
        <strain evidence="4">FDAARGOS_200</strain>
    </source>
</reference>
<dbReference type="GO" id="GO:0016758">
    <property type="term" value="F:hexosyltransferase activity"/>
    <property type="evidence" value="ECO:0007669"/>
    <property type="project" value="UniProtKB-ARBA"/>
</dbReference>
<keyword evidence="2 4" id="KW-0808">Transferase</keyword>
<comment type="caution">
    <text evidence="4">The sequence shown here is derived from an EMBL/GenBank/DDBJ whole genome shotgun (WGS) entry which is preliminary data.</text>
</comment>
<dbReference type="Pfam" id="PF00535">
    <property type="entry name" value="Glycos_transf_2"/>
    <property type="match status" value="1"/>
</dbReference>
<dbReference type="CDD" id="cd00761">
    <property type="entry name" value="Glyco_tranf_GTA_type"/>
    <property type="match status" value="1"/>
</dbReference>
<dbReference type="SUPFAM" id="SSF53448">
    <property type="entry name" value="Nucleotide-diphospho-sugar transferases"/>
    <property type="match status" value="1"/>
</dbReference>
<proteinExistence type="predicted"/>
<dbReference type="Proteomes" id="UP000192511">
    <property type="component" value="Unassembled WGS sequence"/>
</dbReference>
<evidence type="ECO:0000259" key="3">
    <source>
        <dbReference type="Pfam" id="PF00535"/>
    </source>
</evidence>
<keyword evidence="1" id="KW-0328">Glycosyltransferase</keyword>
<dbReference type="PANTHER" id="PTHR22916">
    <property type="entry name" value="GLYCOSYLTRANSFERASE"/>
    <property type="match status" value="1"/>
</dbReference>
<sequence length="342" mass="39756">MNTPKISVIVPVYNTEKLLPRALRSILSQTFTDFEVLLINDGSTDNSRKICDEYAKKDSRIKVFHKENEGVGSARQLGLTEAKGVYSTHVDSDAWIEPNMLLDMYEKITTEDSDILITDYYLDNKYIPRCSSSLKTIALAEDILRFKAPGSVWGVLIKHKVYFGYNISFSRTVYCGEDILALVELLLNEPKISFLPQAYYHYSQDNNNSLTRKEKSIDTLYNRSIFLRELKSILVKYNLNVSLMSNFDVGYRLVTIRSGLLSEKEYKLLFIENNYQYDWNVFGFWQYVCLKLTERLNYKVGMKLYKTLYALKCISLKFMDIILLKVMMQKYKNLKGLAVIDK</sequence>
<evidence type="ECO:0000313" key="4">
    <source>
        <dbReference type="EMBL" id="PNL60986.1"/>
    </source>
</evidence>
<organism evidence="4 5">
    <name type="scientific">Legionella anisa</name>
    <dbReference type="NCBI Taxonomy" id="28082"/>
    <lineage>
        <taxon>Bacteria</taxon>
        <taxon>Pseudomonadati</taxon>
        <taxon>Pseudomonadota</taxon>
        <taxon>Gammaproteobacteria</taxon>
        <taxon>Legionellales</taxon>
        <taxon>Legionellaceae</taxon>
        <taxon>Legionella</taxon>
    </lineage>
</organism>
<dbReference type="InterPro" id="IPR001173">
    <property type="entry name" value="Glyco_trans_2-like"/>
</dbReference>
<dbReference type="GeneID" id="98066684"/>
<keyword evidence="5" id="KW-1185">Reference proteome</keyword>
<gene>
    <name evidence="4" type="ORF">A6J39_007035</name>
</gene>
<evidence type="ECO:0000256" key="1">
    <source>
        <dbReference type="ARBA" id="ARBA00022676"/>
    </source>
</evidence>
<feature type="domain" description="Glycosyltransferase 2-like" evidence="3">
    <location>
        <begin position="7"/>
        <end position="125"/>
    </location>
</feature>
<accession>A0AAX0WRD0</accession>
<protein>
    <submittedName>
        <fullName evidence="4">Glycosyl transferase family 2</fullName>
    </submittedName>
</protein>
<name>A0AAX0WRD0_9GAMM</name>
<dbReference type="AlphaFoldDB" id="A0AAX0WRD0"/>
<dbReference type="RefSeq" id="WP_019234329.1">
    <property type="nucleotide sequence ID" value="NZ_CAAAHR010000044.1"/>
</dbReference>
<dbReference type="PANTHER" id="PTHR22916:SF51">
    <property type="entry name" value="GLYCOSYLTRANSFERASE EPSH-RELATED"/>
    <property type="match status" value="1"/>
</dbReference>
<evidence type="ECO:0000256" key="2">
    <source>
        <dbReference type="ARBA" id="ARBA00022679"/>
    </source>
</evidence>